<keyword evidence="5" id="KW-1185">Reference proteome</keyword>
<organism evidence="4 5">
    <name type="scientific">Micromonospora aurantiaca</name>
    <name type="common">nom. illeg.</name>
    <dbReference type="NCBI Taxonomy" id="47850"/>
    <lineage>
        <taxon>Bacteria</taxon>
        <taxon>Bacillati</taxon>
        <taxon>Actinomycetota</taxon>
        <taxon>Actinomycetes</taxon>
        <taxon>Micromonosporales</taxon>
        <taxon>Micromonosporaceae</taxon>
        <taxon>Micromonospora</taxon>
    </lineage>
</organism>
<dbReference type="InterPro" id="IPR036397">
    <property type="entry name" value="RNaseH_sf"/>
</dbReference>
<feature type="domain" description="Integrase catalytic" evidence="3">
    <location>
        <begin position="47"/>
        <end position="211"/>
    </location>
</feature>
<accession>A0ABQ6UP41</accession>
<comment type="caution">
    <text evidence="4">The sequence shown here is derived from an EMBL/GenBank/DDBJ whole genome shotgun (WGS) entry which is preliminary data.</text>
</comment>
<keyword evidence="2" id="KW-0472">Membrane</keyword>
<dbReference type="InterPro" id="IPR012337">
    <property type="entry name" value="RNaseH-like_sf"/>
</dbReference>
<dbReference type="PROSITE" id="PS50994">
    <property type="entry name" value="INTEGRASE"/>
    <property type="match status" value="1"/>
</dbReference>
<dbReference type="InterPro" id="IPR050900">
    <property type="entry name" value="Transposase_IS3/IS150/IS904"/>
</dbReference>
<proteinExistence type="predicted"/>
<dbReference type="SUPFAM" id="SSF53098">
    <property type="entry name" value="Ribonuclease H-like"/>
    <property type="match status" value="1"/>
</dbReference>
<evidence type="ECO:0000259" key="3">
    <source>
        <dbReference type="PROSITE" id="PS50994"/>
    </source>
</evidence>
<protein>
    <submittedName>
        <fullName evidence="4">IS3 family transposase</fullName>
    </submittedName>
</protein>
<gene>
    <name evidence="4" type="ORF">F6X54_00005</name>
</gene>
<keyword evidence="2" id="KW-1133">Transmembrane helix</keyword>
<feature type="transmembrane region" description="Helical" evidence="2">
    <location>
        <begin position="266"/>
        <end position="290"/>
    </location>
</feature>
<evidence type="ECO:0000256" key="1">
    <source>
        <dbReference type="SAM" id="MobiDB-lite"/>
    </source>
</evidence>
<dbReference type="PANTHER" id="PTHR46889">
    <property type="entry name" value="TRANSPOSASE INSF FOR INSERTION SEQUENCE IS3B-RELATED"/>
    <property type="match status" value="1"/>
</dbReference>
<keyword evidence="2" id="KW-0812">Transmembrane</keyword>
<dbReference type="Gene3D" id="3.30.420.10">
    <property type="entry name" value="Ribonuclease H-like superfamily/Ribonuclease H"/>
    <property type="match status" value="1"/>
</dbReference>
<dbReference type="Pfam" id="PF13333">
    <property type="entry name" value="rve_2"/>
    <property type="match status" value="1"/>
</dbReference>
<evidence type="ECO:0000313" key="4">
    <source>
        <dbReference type="EMBL" id="KAB1119114.1"/>
    </source>
</evidence>
<name>A0ABQ6UP41_9ACTN</name>
<evidence type="ECO:0000256" key="2">
    <source>
        <dbReference type="SAM" id="Phobius"/>
    </source>
</evidence>
<dbReference type="NCBIfam" id="NF033516">
    <property type="entry name" value="transpos_IS3"/>
    <property type="match status" value="1"/>
</dbReference>
<sequence length="297" mass="33722">MGRKRVERLMAAHGWQGAFLRRGWRGGSTKQDPRHTPAPDLVNRQFTADGPNRLWVADATRIPCGEGVFWLAAVRDVFSRRIVGWKTSDRCDTDLILAALEYGIWSRDVRDGQLIHHSDRGSNYTSFRFSERLQDNGILPSVGSVGDSYDNALMENFWSTLKIELVYRTSWRTRDEAENAIFAYIDGWYNTRRIQRELDYLSPNEYETAWHSRHTEPAKPPIATPAPAGSRQPPLQQSGGSSYCRSQVAEFGVLPGEPRLCSMEGLAWLLLCPCAFLVLLFFAATVILWFHTKPGSR</sequence>
<reference evidence="4 5" key="1">
    <citation type="submission" date="2019-09" db="EMBL/GenBank/DDBJ databases">
        <title>High taxonomic diversity of Micromonospora strains isolated from Medicago sativa nodules in different geographical locations.</title>
        <authorList>
            <person name="Martinez-Hidalgo P."/>
            <person name="Flores-Felix J.D."/>
            <person name="Velazquez E."/>
            <person name="Brau L."/>
            <person name="Trujillo M.E."/>
            <person name="Martinez-Molina E."/>
        </authorList>
    </citation>
    <scope>NUCLEOTIDE SEQUENCE [LARGE SCALE GENOMIC DNA]</scope>
    <source>
        <strain evidence="4 5">ALFB5</strain>
    </source>
</reference>
<dbReference type="Pfam" id="PF00665">
    <property type="entry name" value="rve"/>
    <property type="match status" value="1"/>
</dbReference>
<dbReference type="InterPro" id="IPR001584">
    <property type="entry name" value="Integrase_cat-core"/>
</dbReference>
<dbReference type="EMBL" id="WAAR01000001">
    <property type="protein sequence ID" value="KAB1119114.1"/>
    <property type="molecule type" value="Genomic_DNA"/>
</dbReference>
<dbReference type="PANTHER" id="PTHR46889:SF4">
    <property type="entry name" value="TRANSPOSASE INSO FOR INSERTION SEQUENCE ELEMENT IS911B-RELATED"/>
    <property type="match status" value="1"/>
</dbReference>
<feature type="region of interest" description="Disordered" evidence="1">
    <location>
        <begin position="212"/>
        <end position="241"/>
    </location>
</feature>
<dbReference type="RefSeq" id="WP_151010494.1">
    <property type="nucleotide sequence ID" value="NZ_WAAR01000001.1"/>
</dbReference>
<dbReference type="Proteomes" id="UP000471364">
    <property type="component" value="Unassembled WGS sequence"/>
</dbReference>
<dbReference type="InterPro" id="IPR048020">
    <property type="entry name" value="Transpos_IS3"/>
</dbReference>
<evidence type="ECO:0000313" key="5">
    <source>
        <dbReference type="Proteomes" id="UP000471364"/>
    </source>
</evidence>